<protein>
    <recommendedName>
        <fullName evidence="10">Protein TonB</fullName>
    </recommendedName>
</protein>
<dbReference type="PROSITE" id="PS52015">
    <property type="entry name" value="TONB_CTD"/>
    <property type="match status" value="1"/>
</dbReference>
<evidence type="ECO:0000256" key="7">
    <source>
        <dbReference type="ARBA" id="ARBA00022927"/>
    </source>
</evidence>
<dbReference type="InterPro" id="IPR006260">
    <property type="entry name" value="TonB/TolA_C"/>
</dbReference>
<dbReference type="InterPro" id="IPR037682">
    <property type="entry name" value="TonB_C"/>
</dbReference>
<keyword evidence="9 10" id="KW-0472">Membrane</keyword>
<keyword evidence="4 10" id="KW-1003">Cell membrane</keyword>
<evidence type="ECO:0000313" key="13">
    <source>
        <dbReference type="EMBL" id="QGA64552.1"/>
    </source>
</evidence>
<evidence type="ECO:0000256" key="4">
    <source>
        <dbReference type="ARBA" id="ARBA00022475"/>
    </source>
</evidence>
<dbReference type="GO" id="GO:0015891">
    <property type="term" value="P:siderophore transport"/>
    <property type="evidence" value="ECO:0007669"/>
    <property type="project" value="InterPro"/>
</dbReference>
<evidence type="ECO:0000256" key="6">
    <source>
        <dbReference type="ARBA" id="ARBA00022692"/>
    </source>
</evidence>
<dbReference type="AlphaFoldDB" id="A0A5Q0TBL2"/>
<proteinExistence type="inferred from homology"/>
<comment type="similarity">
    <text evidence="2 10">Belongs to the TonB family.</text>
</comment>
<dbReference type="Proteomes" id="UP000348942">
    <property type="component" value="Chromosome 1"/>
</dbReference>
<name>A0A5Q0TBL2_9VIBR</name>
<keyword evidence="3 10" id="KW-0813">Transport</keyword>
<dbReference type="Pfam" id="PF03544">
    <property type="entry name" value="TonB_C"/>
    <property type="match status" value="1"/>
</dbReference>
<accession>A0A5Q0TBL2</accession>
<dbReference type="PANTHER" id="PTHR33446">
    <property type="entry name" value="PROTEIN TONB-RELATED"/>
    <property type="match status" value="1"/>
</dbReference>
<comment type="function">
    <text evidence="10">Interacts with outer membrane receptor proteins that carry out high-affinity binding and energy dependent uptake into the periplasmic space of specific substrates. It could act to transduce energy from the cytoplasmic membrane to specific energy-requiring processes in the outer membrane, resulting in the release into the periplasm of ligands bound by these outer membrane proteins.</text>
</comment>
<dbReference type="PANTHER" id="PTHR33446:SF14">
    <property type="entry name" value="PROTEIN TONB"/>
    <property type="match status" value="1"/>
</dbReference>
<keyword evidence="10" id="KW-0735">Signal-anchor</keyword>
<evidence type="ECO:0000256" key="3">
    <source>
        <dbReference type="ARBA" id="ARBA00022448"/>
    </source>
</evidence>
<gene>
    <name evidence="13" type="ORF">GFB47_03470</name>
</gene>
<dbReference type="GO" id="GO:0015031">
    <property type="term" value="P:protein transport"/>
    <property type="evidence" value="ECO:0007669"/>
    <property type="project" value="UniProtKB-UniRule"/>
</dbReference>
<evidence type="ECO:0000256" key="1">
    <source>
        <dbReference type="ARBA" id="ARBA00004383"/>
    </source>
</evidence>
<keyword evidence="14" id="KW-1185">Reference proteome</keyword>
<dbReference type="GO" id="GO:0031992">
    <property type="term" value="F:energy transducer activity"/>
    <property type="evidence" value="ECO:0007669"/>
    <property type="project" value="InterPro"/>
</dbReference>
<feature type="transmembrane region" description="Helical" evidence="10">
    <location>
        <begin position="20"/>
        <end position="40"/>
    </location>
</feature>
<evidence type="ECO:0000256" key="2">
    <source>
        <dbReference type="ARBA" id="ARBA00006555"/>
    </source>
</evidence>
<comment type="subcellular location">
    <subcellularLocation>
        <location evidence="1 10">Cell inner membrane</location>
        <topology evidence="1 10">Single-pass membrane protein</topology>
        <orientation evidence="1 10">Periplasmic side</orientation>
    </subcellularLocation>
</comment>
<organism evidence="13 14">
    <name type="scientific">Vibrio algicola</name>
    <dbReference type="NCBI Taxonomy" id="2662262"/>
    <lineage>
        <taxon>Bacteria</taxon>
        <taxon>Pseudomonadati</taxon>
        <taxon>Pseudomonadota</taxon>
        <taxon>Gammaproteobacteria</taxon>
        <taxon>Vibrionales</taxon>
        <taxon>Vibrionaceae</taxon>
        <taxon>Vibrio</taxon>
    </lineage>
</organism>
<keyword evidence="7 10" id="KW-0653">Protein transport</keyword>
<dbReference type="FunFam" id="3.30.1150.10:FF:000006">
    <property type="entry name" value="Protein TonB"/>
    <property type="match status" value="1"/>
</dbReference>
<keyword evidence="6 10" id="KW-0812">Transmembrane</keyword>
<dbReference type="GO" id="GO:0055085">
    <property type="term" value="P:transmembrane transport"/>
    <property type="evidence" value="ECO:0007669"/>
    <property type="project" value="InterPro"/>
</dbReference>
<reference evidence="13 14" key="1">
    <citation type="submission" date="2019-10" db="EMBL/GenBank/DDBJ databases">
        <title>Vibrio sp. nov., isolated from Coralline algae surface.</title>
        <authorList>
            <person name="Geng Y."/>
            <person name="Zhang X."/>
        </authorList>
    </citation>
    <scope>NUCLEOTIDE SEQUENCE [LARGE SCALE GENOMIC DNA]</scope>
    <source>
        <strain evidence="13 14">SM1977</strain>
    </source>
</reference>
<feature type="region of interest" description="Disordered" evidence="11">
    <location>
        <begin position="61"/>
        <end position="84"/>
    </location>
</feature>
<dbReference type="RefSeq" id="WP_153446578.1">
    <property type="nucleotide sequence ID" value="NZ_CP045699.1"/>
</dbReference>
<evidence type="ECO:0000259" key="12">
    <source>
        <dbReference type="PROSITE" id="PS52015"/>
    </source>
</evidence>
<dbReference type="PRINTS" id="PR01374">
    <property type="entry name" value="TONBPROTEIN"/>
</dbReference>
<dbReference type="InterPro" id="IPR003538">
    <property type="entry name" value="TonB"/>
</dbReference>
<evidence type="ECO:0000256" key="9">
    <source>
        <dbReference type="ARBA" id="ARBA00023136"/>
    </source>
</evidence>
<dbReference type="Gene3D" id="3.30.1150.10">
    <property type="match status" value="1"/>
</dbReference>
<dbReference type="GO" id="GO:0030288">
    <property type="term" value="C:outer membrane-bounded periplasmic space"/>
    <property type="evidence" value="ECO:0007669"/>
    <property type="project" value="InterPro"/>
</dbReference>
<dbReference type="SUPFAM" id="SSF74653">
    <property type="entry name" value="TolA/TonB C-terminal domain"/>
    <property type="match status" value="1"/>
</dbReference>
<evidence type="ECO:0000256" key="10">
    <source>
        <dbReference type="RuleBase" id="RU362123"/>
    </source>
</evidence>
<keyword evidence="5 10" id="KW-0997">Cell inner membrane</keyword>
<dbReference type="EMBL" id="CP045699">
    <property type="protein sequence ID" value="QGA64552.1"/>
    <property type="molecule type" value="Genomic_DNA"/>
</dbReference>
<feature type="domain" description="TonB C-terminal" evidence="12">
    <location>
        <begin position="148"/>
        <end position="240"/>
    </location>
</feature>
<evidence type="ECO:0000313" key="14">
    <source>
        <dbReference type="Proteomes" id="UP000348942"/>
    </source>
</evidence>
<dbReference type="NCBIfam" id="TIGR01352">
    <property type="entry name" value="tonB_Cterm"/>
    <property type="match status" value="1"/>
</dbReference>
<dbReference type="GO" id="GO:0005886">
    <property type="term" value="C:plasma membrane"/>
    <property type="evidence" value="ECO:0007669"/>
    <property type="project" value="UniProtKB-SubCell"/>
</dbReference>
<evidence type="ECO:0000256" key="11">
    <source>
        <dbReference type="SAM" id="MobiDB-lite"/>
    </source>
</evidence>
<evidence type="ECO:0000256" key="8">
    <source>
        <dbReference type="ARBA" id="ARBA00022989"/>
    </source>
</evidence>
<evidence type="ECO:0000256" key="5">
    <source>
        <dbReference type="ARBA" id="ARBA00022519"/>
    </source>
</evidence>
<sequence length="240" mass="26620">MNMFNPQHDQHHAFKRMCIALPLAFITAIALFCFMSWMVGSVKSNVGDDQPAVMFDMVMQDKDSSSQRRQRQLPEPPKVPDQPQLLAQPQALSTPSNPAMVSRQVNAQQASLDTSLALSDFGVSVNMPTIDSTMANGPSVAAVTGEIGQQQQAMPLYRAQPTYPARMLQRRVEGYVVMSFTIDGRGKPEDIQVIEAKPSKAFVRSAVQALRHWKYQPKIEGGSAVKQSNQQVKIEFKISQ</sequence>
<keyword evidence="8 10" id="KW-1133">Transmembrane helix</keyword>
<dbReference type="InterPro" id="IPR051045">
    <property type="entry name" value="TonB-dependent_transducer"/>
</dbReference>